<keyword evidence="6" id="KW-0812">Transmembrane</keyword>
<evidence type="ECO:0000256" key="3">
    <source>
        <dbReference type="ARBA" id="ARBA00022837"/>
    </source>
</evidence>
<dbReference type="CDD" id="cd11304">
    <property type="entry name" value="Cadherin_repeat"/>
    <property type="match status" value="1"/>
</dbReference>
<keyword evidence="9" id="KW-1185">Reference proteome</keyword>
<dbReference type="InterPro" id="IPR002126">
    <property type="entry name" value="Cadherin-like_dom"/>
</dbReference>
<evidence type="ECO:0000313" key="9">
    <source>
        <dbReference type="Proteomes" id="UP001476798"/>
    </source>
</evidence>
<evidence type="ECO:0000256" key="6">
    <source>
        <dbReference type="SAM" id="Phobius"/>
    </source>
</evidence>
<dbReference type="Gene3D" id="2.60.40.60">
    <property type="entry name" value="Cadherins"/>
    <property type="match status" value="1"/>
</dbReference>
<evidence type="ECO:0000256" key="2">
    <source>
        <dbReference type="ARBA" id="ARBA00022737"/>
    </source>
</evidence>
<comment type="caution">
    <text evidence="8">The sequence shown here is derived from an EMBL/GenBank/DDBJ whole genome shotgun (WGS) entry which is preliminary data.</text>
</comment>
<keyword evidence="6" id="KW-1133">Transmembrane helix</keyword>
<evidence type="ECO:0000313" key="8">
    <source>
        <dbReference type="EMBL" id="MEQ2165526.1"/>
    </source>
</evidence>
<organism evidence="8 9">
    <name type="scientific">Goodea atripinnis</name>
    <dbReference type="NCBI Taxonomy" id="208336"/>
    <lineage>
        <taxon>Eukaryota</taxon>
        <taxon>Metazoa</taxon>
        <taxon>Chordata</taxon>
        <taxon>Craniata</taxon>
        <taxon>Vertebrata</taxon>
        <taxon>Euteleostomi</taxon>
        <taxon>Actinopterygii</taxon>
        <taxon>Neopterygii</taxon>
        <taxon>Teleostei</taxon>
        <taxon>Neoteleostei</taxon>
        <taxon>Acanthomorphata</taxon>
        <taxon>Ovalentaria</taxon>
        <taxon>Atherinomorphae</taxon>
        <taxon>Cyprinodontiformes</taxon>
        <taxon>Goodeidae</taxon>
        <taxon>Goodea</taxon>
    </lineage>
</organism>
<dbReference type="EMBL" id="JAHRIO010021454">
    <property type="protein sequence ID" value="MEQ2165526.1"/>
    <property type="molecule type" value="Genomic_DNA"/>
</dbReference>
<evidence type="ECO:0000256" key="5">
    <source>
        <dbReference type="PROSITE-ProRule" id="PRU00043"/>
    </source>
</evidence>
<comment type="subcellular location">
    <subcellularLocation>
        <location evidence="1">Membrane</location>
    </subcellularLocation>
</comment>
<evidence type="ECO:0000256" key="1">
    <source>
        <dbReference type="ARBA" id="ARBA00004370"/>
    </source>
</evidence>
<name>A0ABV0N2E5_9TELE</name>
<evidence type="ECO:0000259" key="7">
    <source>
        <dbReference type="PROSITE" id="PS50268"/>
    </source>
</evidence>
<sequence>LLDFESKRTHNVVVEAVNKHVDPRFVDLGSFRDQTIVRVSVSDIDEPPIFQPAEGAVMEVQEDAKVGSLVGIVLARDPDVMNKPVRFSIEPTTDQDMIFHIDANSGAITLGKILDRETAGWHNITVKAIEAGTLISVLYIFITLMWYHLSIPNLKFVKTIHYADLFL</sequence>
<proteinExistence type="predicted"/>
<keyword evidence="4 6" id="KW-0472">Membrane</keyword>
<dbReference type="Proteomes" id="UP001476798">
    <property type="component" value="Unassembled WGS sequence"/>
</dbReference>
<keyword evidence="2" id="KW-0677">Repeat</keyword>
<dbReference type="SUPFAM" id="SSF49313">
    <property type="entry name" value="Cadherin-like"/>
    <property type="match status" value="1"/>
</dbReference>
<accession>A0ABV0N2E5</accession>
<dbReference type="PROSITE" id="PS50268">
    <property type="entry name" value="CADHERIN_2"/>
    <property type="match status" value="2"/>
</dbReference>
<keyword evidence="3 5" id="KW-0106">Calcium</keyword>
<feature type="domain" description="Cadherin" evidence="7">
    <location>
        <begin position="52"/>
        <end position="154"/>
    </location>
</feature>
<dbReference type="PANTHER" id="PTHR24027:SF311">
    <property type="entry name" value="CADHERIN-22"/>
    <property type="match status" value="1"/>
</dbReference>
<protein>
    <submittedName>
        <fullName evidence="8">Cadherin-22</fullName>
    </submittedName>
</protein>
<dbReference type="InterPro" id="IPR039808">
    <property type="entry name" value="Cadherin"/>
</dbReference>
<dbReference type="PANTHER" id="PTHR24027">
    <property type="entry name" value="CADHERIN-23"/>
    <property type="match status" value="1"/>
</dbReference>
<evidence type="ECO:0000256" key="4">
    <source>
        <dbReference type="ARBA" id="ARBA00023136"/>
    </source>
</evidence>
<feature type="domain" description="Cadherin" evidence="7">
    <location>
        <begin position="2"/>
        <end position="50"/>
    </location>
</feature>
<feature type="non-terminal residue" evidence="8">
    <location>
        <position position="1"/>
    </location>
</feature>
<feature type="transmembrane region" description="Helical" evidence="6">
    <location>
        <begin position="131"/>
        <end position="149"/>
    </location>
</feature>
<dbReference type="Pfam" id="PF00028">
    <property type="entry name" value="Cadherin"/>
    <property type="match status" value="1"/>
</dbReference>
<gene>
    <name evidence="8" type="primary">CDH22</name>
    <name evidence="8" type="ORF">GOODEAATRI_017733</name>
</gene>
<reference evidence="8 9" key="1">
    <citation type="submission" date="2021-06" db="EMBL/GenBank/DDBJ databases">
        <authorList>
            <person name="Palmer J.M."/>
        </authorList>
    </citation>
    <scope>NUCLEOTIDE SEQUENCE [LARGE SCALE GENOMIC DNA]</scope>
    <source>
        <strain evidence="8 9">GA_2019</strain>
        <tissue evidence="8">Muscle</tissue>
    </source>
</reference>
<dbReference type="SMART" id="SM00112">
    <property type="entry name" value="CA"/>
    <property type="match status" value="1"/>
</dbReference>
<dbReference type="InterPro" id="IPR015919">
    <property type="entry name" value="Cadherin-like_sf"/>
</dbReference>